<accession>A0A1Y2E7C3</accession>
<keyword evidence="2" id="KW-1185">Reference proteome</keyword>
<proteinExistence type="predicted"/>
<dbReference type="AlphaFoldDB" id="A0A1Y2E7C3"/>
<dbReference type="Proteomes" id="UP000193920">
    <property type="component" value="Unassembled WGS sequence"/>
</dbReference>
<evidence type="ECO:0000313" key="2">
    <source>
        <dbReference type="Proteomes" id="UP000193920"/>
    </source>
</evidence>
<name>A0A1Y2E7C3_9FUNG</name>
<protein>
    <submittedName>
        <fullName evidence="1">Uncharacterized protein</fullName>
    </submittedName>
</protein>
<organism evidence="1 2">
    <name type="scientific">Neocallimastix californiae</name>
    <dbReference type="NCBI Taxonomy" id="1754190"/>
    <lineage>
        <taxon>Eukaryota</taxon>
        <taxon>Fungi</taxon>
        <taxon>Fungi incertae sedis</taxon>
        <taxon>Chytridiomycota</taxon>
        <taxon>Chytridiomycota incertae sedis</taxon>
        <taxon>Neocallimastigomycetes</taxon>
        <taxon>Neocallimastigales</taxon>
        <taxon>Neocallimastigaceae</taxon>
        <taxon>Neocallimastix</taxon>
    </lineage>
</organism>
<comment type="caution">
    <text evidence="1">The sequence shown here is derived from an EMBL/GenBank/DDBJ whole genome shotgun (WGS) entry which is preliminary data.</text>
</comment>
<sequence>MSKCKRYTEEIPYLESKDIYHNNRRDRLTENAIRRYAETNPEYLKVLKKYYRPDKKLPRISDNSREGITSKACKSEEASKDCDSQFCSKNGLSEKLCPKCRQKFYVSKKKPANNKPIDKEQKDNDVTYWKNKIDDDHLPSFPPRLPNECTSLILPAMFTDEERKYYQSKQPKYPYVEKITAVLENVGKSKPNGNYNIITGEELYEY</sequence>
<reference evidence="1 2" key="1">
    <citation type="submission" date="2016-08" db="EMBL/GenBank/DDBJ databases">
        <title>A Parts List for Fungal Cellulosomes Revealed by Comparative Genomics.</title>
        <authorList>
            <consortium name="DOE Joint Genome Institute"/>
            <person name="Haitjema C.H."/>
            <person name="Gilmore S.P."/>
            <person name="Henske J.K."/>
            <person name="Solomon K.V."/>
            <person name="De Groot R."/>
            <person name="Kuo A."/>
            <person name="Mondo S.J."/>
            <person name="Salamov A.A."/>
            <person name="Labutti K."/>
            <person name="Zhao Z."/>
            <person name="Chiniquy J."/>
            <person name="Barry K."/>
            <person name="Brewer H.M."/>
            <person name="Purvine S.O."/>
            <person name="Wright A.T."/>
            <person name="Boxma B."/>
            <person name="Van Alen T."/>
            <person name="Hackstein J.H."/>
            <person name="Baker S.E."/>
            <person name="Grigoriev I.V."/>
            <person name="O'Malley M.A."/>
        </authorList>
    </citation>
    <scope>NUCLEOTIDE SEQUENCE [LARGE SCALE GENOMIC DNA]</scope>
    <source>
        <strain evidence="1 2">G1</strain>
    </source>
</reference>
<dbReference type="OrthoDB" id="2146213at2759"/>
<dbReference type="EMBL" id="MCOG01000050">
    <property type="protein sequence ID" value="ORY66765.1"/>
    <property type="molecule type" value="Genomic_DNA"/>
</dbReference>
<evidence type="ECO:0000313" key="1">
    <source>
        <dbReference type="EMBL" id="ORY66765.1"/>
    </source>
</evidence>
<gene>
    <name evidence="1" type="ORF">LY90DRAFT_667927</name>
</gene>